<evidence type="ECO:0000313" key="3">
    <source>
        <dbReference type="EMBL" id="KAB4242331.1"/>
    </source>
</evidence>
<dbReference type="EMBL" id="WCTM01000006">
    <property type="protein sequence ID" value="KAB4242331.1"/>
    <property type="molecule type" value="Genomic_DNA"/>
</dbReference>
<evidence type="ECO:0000259" key="2">
    <source>
        <dbReference type="Pfam" id="PF09992"/>
    </source>
</evidence>
<gene>
    <name evidence="3" type="ORF">GAP41_11945</name>
</gene>
<proteinExistence type="predicted"/>
<dbReference type="Pfam" id="PF09992">
    <property type="entry name" value="NAGPA"/>
    <property type="match status" value="1"/>
</dbReference>
<keyword evidence="3" id="KW-0326">Glycosidase</keyword>
<evidence type="ECO:0000313" key="4">
    <source>
        <dbReference type="Proteomes" id="UP000431575"/>
    </source>
</evidence>
<sequence length="323" mass="35615">MKMITFFITLLLSVAMLCSSCSVTGNREKTLLGNPVVKVPTLLDKTNWTTDTIANGIIYYNFAAKDEVSDASQIVNVLELDLTNPDYTLALRYVPECSTLSELAKSAGAIAGMNAGYEQEAIYLKAENTVFSEVALAPDHLRFWKHEGAVCWSNNEDIGIWFAGKDGVDAIACYKADTHRNLIASAPMLVDNYVPCGVSFVDAAYTPEQLNGLDYEDKNRHQGVRHPRTAIALTEDRDLLLITVDGRRSGQAEGMNAKELTGFIVKYFSPQYALNMDGGGSTTMYVIGRGDNVTNVVNYPTDNGIFDHRGERKVSTHFLVMRK</sequence>
<evidence type="ECO:0000256" key="1">
    <source>
        <dbReference type="SAM" id="SignalP"/>
    </source>
</evidence>
<dbReference type="AlphaFoldDB" id="A0A4Q5EA89"/>
<reference evidence="3 4" key="1">
    <citation type="journal article" date="2019" name="Nat. Med.">
        <title>A library of human gut bacterial isolates paired with longitudinal multiomics data enables mechanistic microbiome research.</title>
        <authorList>
            <person name="Poyet M."/>
            <person name="Groussin M."/>
            <person name="Gibbons S.M."/>
            <person name="Avila-Pacheco J."/>
            <person name="Jiang X."/>
            <person name="Kearney S.M."/>
            <person name="Perrotta A.R."/>
            <person name="Berdy B."/>
            <person name="Zhao S."/>
            <person name="Lieberman T.D."/>
            <person name="Swanson P.K."/>
            <person name="Smith M."/>
            <person name="Roesemann S."/>
            <person name="Alexander J.E."/>
            <person name="Rich S.A."/>
            <person name="Livny J."/>
            <person name="Vlamakis H."/>
            <person name="Clish C."/>
            <person name="Bullock K."/>
            <person name="Deik A."/>
            <person name="Scott J."/>
            <person name="Pierce K.A."/>
            <person name="Xavier R.J."/>
            <person name="Alm E.J."/>
        </authorList>
    </citation>
    <scope>NUCLEOTIDE SEQUENCE [LARGE SCALE GENOMIC DNA]</scope>
    <source>
        <strain evidence="3 4">BIOML-A6</strain>
    </source>
</reference>
<accession>A0A4Q5EA89</accession>
<feature type="domain" description="Phosphodiester glycosidase" evidence="2">
    <location>
        <begin position="178"/>
        <end position="320"/>
    </location>
</feature>
<dbReference type="PANTHER" id="PTHR40446">
    <property type="entry name" value="N-ACETYLGLUCOSAMINE-1-PHOSPHODIESTER ALPHA-N-ACETYLGLUCOSAMINIDASE"/>
    <property type="match status" value="1"/>
</dbReference>
<feature type="chain" id="PRO_5030097957" evidence="1">
    <location>
        <begin position="26"/>
        <end position="323"/>
    </location>
</feature>
<name>A0A4Q5EA89_BACUN</name>
<dbReference type="GO" id="GO:0016798">
    <property type="term" value="F:hydrolase activity, acting on glycosyl bonds"/>
    <property type="evidence" value="ECO:0007669"/>
    <property type="project" value="UniProtKB-KW"/>
</dbReference>
<organism evidence="3 4">
    <name type="scientific">Bacteroides uniformis</name>
    <dbReference type="NCBI Taxonomy" id="820"/>
    <lineage>
        <taxon>Bacteria</taxon>
        <taxon>Pseudomonadati</taxon>
        <taxon>Bacteroidota</taxon>
        <taxon>Bacteroidia</taxon>
        <taxon>Bacteroidales</taxon>
        <taxon>Bacteroidaceae</taxon>
        <taxon>Bacteroides</taxon>
    </lineage>
</organism>
<keyword evidence="3" id="KW-0378">Hydrolase</keyword>
<dbReference type="Proteomes" id="UP000431575">
    <property type="component" value="Unassembled WGS sequence"/>
</dbReference>
<comment type="caution">
    <text evidence="3">The sequence shown here is derived from an EMBL/GenBank/DDBJ whole genome shotgun (WGS) entry which is preliminary data.</text>
</comment>
<feature type="signal peptide" evidence="1">
    <location>
        <begin position="1"/>
        <end position="25"/>
    </location>
</feature>
<dbReference type="InterPro" id="IPR018711">
    <property type="entry name" value="NAGPA"/>
</dbReference>
<protein>
    <submittedName>
        <fullName evidence="3">Phosphodiester glycosidase family protein</fullName>
    </submittedName>
</protein>
<dbReference type="RefSeq" id="WP_120129964.1">
    <property type="nucleotide sequence ID" value="NZ_CAKOCG010000005.1"/>
</dbReference>
<keyword evidence="1" id="KW-0732">Signal</keyword>
<dbReference type="PANTHER" id="PTHR40446:SF2">
    <property type="entry name" value="N-ACETYLGLUCOSAMINE-1-PHOSPHODIESTER ALPHA-N-ACETYLGLUCOSAMINIDASE"/>
    <property type="match status" value="1"/>
</dbReference>